<dbReference type="EMBL" id="CM001741">
    <property type="protein sequence ID" value="KJB15132.1"/>
    <property type="molecule type" value="Genomic_DNA"/>
</dbReference>
<accession>A0A0D2MBS5</accession>
<proteinExistence type="predicted"/>
<dbReference type="AlphaFoldDB" id="A0A0D2MBS5"/>
<keyword evidence="2" id="KW-1185">Reference proteome</keyword>
<organism evidence="1 2">
    <name type="scientific">Gossypium raimondii</name>
    <name type="common">Peruvian cotton</name>
    <name type="synonym">Gossypium klotzschianum subsp. raimondii</name>
    <dbReference type="NCBI Taxonomy" id="29730"/>
    <lineage>
        <taxon>Eukaryota</taxon>
        <taxon>Viridiplantae</taxon>
        <taxon>Streptophyta</taxon>
        <taxon>Embryophyta</taxon>
        <taxon>Tracheophyta</taxon>
        <taxon>Spermatophyta</taxon>
        <taxon>Magnoliopsida</taxon>
        <taxon>eudicotyledons</taxon>
        <taxon>Gunneridae</taxon>
        <taxon>Pentapetalae</taxon>
        <taxon>rosids</taxon>
        <taxon>malvids</taxon>
        <taxon>Malvales</taxon>
        <taxon>Malvaceae</taxon>
        <taxon>Malvoideae</taxon>
        <taxon>Gossypium</taxon>
    </lineage>
</organism>
<name>A0A0D2MBS5_GOSRA</name>
<dbReference type="Gramene" id="KJB15132">
    <property type="protein sequence ID" value="KJB15132"/>
    <property type="gene ID" value="B456_002G162500"/>
</dbReference>
<gene>
    <name evidence="1" type="ORF">B456_002G162500</name>
</gene>
<dbReference type="Proteomes" id="UP000032304">
    <property type="component" value="Chromosome 2"/>
</dbReference>
<protein>
    <submittedName>
        <fullName evidence="1">Uncharacterized protein</fullName>
    </submittedName>
</protein>
<reference evidence="1 2" key="1">
    <citation type="journal article" date="2012" name="Nature">
        <title>Repeated polyploidization of Gossypium genomes and the evolution of spinnable cotton fibres.</title>
        <authorList>
            <person name="Paterson A.H."/>
            <person name="Wendel J.F."/>
            <person name="Gundlach H."/>
            <person name="Guo H."/>
            <person name="Jenkins J."/>
            <person name="Jin D."/>
            <person name="Llewellyn D."/>
            <person name="Showmaker K.C."/>
            <person name="Shu S."/>
            <person name="Udall J."/>
            <person name="Yoo M.J."/>
            <person name="Byers R."/>
            <person name="Chen W."/>
            <person name="Doron-Faigenboim A."/>
            <person name="Duke M.V."/>
            <person name="Gong L."/>
            <person name="Grimwood J."/>
            <person name="Grover C."/>
            <person name="Grupp K."/>
            <person name="Hu G."/>
            <person name="Lee T.H."/>
            <person name="Li J."/>
            <person name="Lin L."/>
            <person name="Liu T."/>
            <person name="Marler B.S."/>
            <person name="Page J.T."/>
            <person name="Roberts A.W."/>
            <person name="Romanel E."/>
            <person name="Sanders W.S."/>
            <person name="Szadkowski E."/>
            <person name="Tan X."/>
            <person name="Tang H."/>
            <person name="Xu C."/>
            <person name="Wang J."/>
            <person name="Wang Z."/>
            <person name="Zhang D."/>
            <person name="Zhang L."/>
            <person name="Ashrafi H."/>
            <person name="Bedon F."/>
            <person name="Bowers J.E."/>
            <person name="Brubaker C.L."/>
            <person name="Chee P.W."/>
            <person name="Das S."/>
            <person name="Gingle A.R."/>
            <person name="Haigler C.H."/>
            <person name="Harker D."/>
            <person name="Hoffmann L.V."/>
            <person name="Hovav R."/>
            <person name="Jones D.C."/>
            <person name="Lemke C."/>
            <person name="Mansoor S."/>
            <person name="ur Rahman M."/>
            <person name="Rainville L.N."/>
            <person name="Rambani A."/>
            <person name="Reddy U.K."/>
            <person name="Rong J.K."/>
            <person name="Saranga Y."/>
            <person name="Scheffler B.E."/>
            <person name="Scheffler J.A."/>
            <person name="Stelly D.M."/>
            <person name="Triplett B.A."/>
            <person name="Van Deynze A."/>
            <person name="Vaslin M.F."/>
            <person name="Waghmare V.N."/>
            <person name="Walford S.A."/>
            <person name="Wright R.J."/>
            <person name="Zaki E.A."/>
            <person name="Zhang T."/>
            <person name="Dennis E.S."/>
            <person name="Mayer K.F."/>
            <person name="Peterson D.G."/>
            <person name="Rokhsar D.S."/>
            <person name="Wang X."/>
            <person name="Schmutz J."/>
        </authorList>
    </citation>
    <scope>NUCLEOTIDE SEQUENCE [LARGE SCALE GENOMIC DNA]</scope>
</reference>
<evidence type="ECO:0000313" key="2">
    <source>
        <dbReference type="Proteomes" id="UP000032304"/>
    </source>
</evidence>
<sequence length="82" mass="9060">MTVLESPVIFIDGIRRAIPNFMLSKQAYASAANAEETFLCITVFSTNKSPFWSHPTSPDADLKFHLSKAASNWIAAFGRLPD</sequence>
<evidence type="ECO:0000313" key="1">
    <source>
        <dbReference type="EMBL" id="KJB15132.1"/>
    </source>
</evidence>